<sequence>MTMRGDLDPTILPSPKGGWSESMTTLRGAIVVPPVESSMVQAAGVLHADGSYCPQGALWRRHRAITTEPEMPQNVAEKIPGRWLWGGVLWAHFGHFLVESTARLWALENLDTPVDGVLFIPKRPAVRDQVRGFHSEFLGLMQDGLAIRVAADPAQVEELVVPGQGFGLGAITEATPKYRNAIHARFARDVRPEGPEKLYISRSKLGLGKGGLLGEEQMEDYLAAEGYEIYHPQEHSLSAQLARYKAAKYVIAADGSALHLFAMVGRPDQKVAMVLRRKSTAHTLLTNNVRHFCKCDPLVIGALRTEWVPKNNQRSSRLSFGELDHSLIGRQLKAGGFISGDGDWPVLDDAAREQVLTDKGIKSNRFVESPEFRQAREQAERAERRARRAARKARRQAREAEKSRS</sequence>
<dbReference type="AlphaFoldDB" id="A0A2T1ALE4"/>
<name>A0A2T1ALE4_TRISK</name>
<dbReference type="EMBL" id="PVUF01000002">
    <property type="protein sequence ID" value="PRZ49420.1"/>
    <property type="molecule type" value="Genomic_DNA"/>
</dbReference>
<evidence type="ECO:0000313" key="4">
    <source>
        <dbReference type="Proteomes" id="UP000237718"/>
    </source>
</evidence>
<dbReference type="InterPro" id="IPR049625">
    <property type="entry name" value="Glyco_transf_61_cat"/>
</dbReference>
<evidence type="ECO:0000256" key="1">
    <source>
        <dbReference type="SAM" id="MobiDB-lite"/>
    </source>
</evidence>
<gene>
    <name evidence="3" type="ORF">CLV89_102162</name>
</gene>
<evidence type="ECO:0000259" key="2">
    <source>
        <dbReference type="Pfam" id="PF04577"/>
    </source>
</evidence>
<proteinExistence type="predicted"/>
<protein>
    <submittedName>
        <fullName evidence="3">Uncharacterized protein DUF563</fullName>
    </submittedName>
</protein>
<evidence type="ECO:0000313" key="3">
    <source>
        <dbReference type="EMBL" id="PRZ49420.1"/>
    </source>
</evidence>
<feature type="compositionally biased region" description="Basic and acidic residues" evidence="1">
    <location>
        <begin position="371"/>
        <end position="383"/>
    </location>
</feature>
<reference evidence="3 4" key="1">
    <citation type="submission" date="2018-03" db="EMBL/GenBank/DDBJ databases">
        <title>Genomic Encyclopedia of Archaeal and Bacterial Type Strains, Phase II (KMG-II): from individual species to whole genera.</title>
        <authorList>
            <person name="Goeker M."/>
        </authorList>
    </citation>
    <scope>NUCLEOTIDE SEQUENCE [LARGE SCALE GENOMIC DNA]</scope>
    <source>
        <strain evidence="3 4">DSM 25328</strain>
    </source>
</reference>
<dbReference type="OrthoDB" id="7843421at2"/>
<feature type="compositionally biased region" description="Basic and acidic residues" evidence="1">
    <location>
        <begin position="396"/>
        <end position="405"/>
    </location>
</feature>
<dbReference type="Pfam" id="PF04577">
    <property type="entry name" value="Glyco_transf_61"/>
    <property type="match status" value="1"/>
</dbReference>
<organism evidence="3 4">
    <name type="scientific">Tritonibacter scottomollicae</name>
    <name type="common">Epibacterium scottomollicae</name>
    <dbReference type="NCBI Taxonomy" id="483013"/>
    <lineage>
        <taxon>Bacteria</taxon>
        <taxon>Pseudomonadati</taxon>
        <taxon>Pseudomonadota</taxon>
        <taxon>Alphaproteobacteria</taxon>
        <taxon>Rhodobacterales</taxon>
        <taxon>Paracoccaceae</taxon>
        <taxon>Tritonibacter</taxon>
    </lineage>
</organism>
<dbReference type="PIRSF" id="PIRSF030158">
    <property type="entry name" value="UCP030158"/>
    <property type="match status" value="1"/>
</dbReference>
<accession>A0A2T1ALE4</accession>
<dbReference type="InterPro" id="IPR024698">
    <property type="entry name" value="Caps_psacc_synth_Cps23fI-typ"/>
</dbReference>
<dbReference type="GO" id="GO:0016757">
    <property type="term" value="F:glycosyltransferase activity"/>
    <property type="evidence" value="ECO:0007669"/>
    <property type="project" value="InterPro"/>
</dbReference>
<feature type="domain" description="Glycosyltransferase 61 catalytic" evidence="2">
    <location>
        <begin position="93"/>
        <end position="260"/>
    </location>
</feature>
<feature type="region of interest" description="Disordered" evidence="1">
    <location>
        <begin position="371"/>
        <end position="405"/>
    </location>
</feature>
<feature type="compositionally biased region" description="Basic residues" evidence="1">
    <location>
        <begin position="384"/>
        <end position="395"/>
    </location>
</feature>
<dbReference type="Proteomes" id="UP000237718">
    <property type="component" value="Unassembled WGS sequence"/>
</dbReference>
<comment type="caution">
    <text evidence="3">The sequence shown here is derived from an EMBL/GenBank/DDBJ whole genome shotgun (WGS) entry which is preliminary data.</text>
</comment>